<evidence type="ECO:0000313" key="2">
    <source>
        <dbReference type="Proteomes" id="UP000292082"/>
    </source>
</evidence>
<dbReference type="Proteomes" id="UP000292082">
    <property type="component" value="Unassembled WGS sequence"/>
</dbReference>
<protein>
    <recommendedName>
        <fullName evidence="3">F-box domain-containing protein</fullName>
    </recommendedName>
</protein>
<accession>A0A4Q9PUQ1</accession>
<sequence>MTSHPVPQEGSYVEQSIRPLMKLRNLLSLTVHATNVPQVTEAELVSMADAWPLLTTLRILETPAVGPGDAEPGPAALVALASRCPNLEVLQLRSCYIPKSVFSRLTEYPVLDHPLKTVFFSTFRTDDYQYAALLFDRLFPHLDFEPQTPTDGPANTLPGYSPHPSWVQLCAGVRALQMARRYHENALASLRGSLTEMLPLDEVHLGPCLMTRRPRTRVRESVAIQIQKQWGFDRYSA</sequence>
<dbReference type="InterPro" id="IPR032675">
    <property type="entry name" value="LRR_dom_sf"/>
</dbReference>
<evidence type="ECO:0000313" key="1">
    <source>
        <dbReference type="EMBL" id="TBU58074.1"/>
    </source>
</evidence>
<reference evidence="1 2" key="1">
    <citation type="submission" date="2019-01" db="EMBL/GenBank/DDBJ databases">
        <title>Draft genome sequences of three monokaryotic isolates of the white-rot basidiomycete fungus Dichomitus squalens.</title>
        <authorList>
            <consortium name="DOE Joint Genome Institute"/>
            <person name="Lopez S.C."/>
            <person name="Andreopoulos B."/>
            <person name="Pangilinan J."/>
            <person name="Lipzen A."/>
            <person name="Riley R."/>
            <person name="Ahrendt S."/>
            <person name="Ng V."/>
            <person name="Barry K."/>
            <person name="Daum C."/>
            <person name="Grigoriev I.V."/>
            <person name="Hilden K.S."/>
            <person name="Makela M.R."/>
            <person name="de Vries R.P."/>
        </authorList>
    </citation>
    <scope>NUCLEOTIDE SEQUENCE [LARGE SCALE GENOMIC DNA]</scope>
    <source>
        <strain evidence="1 2">CBS 464.89</strain>
    </source>
</reference>
<proteinExistence type="predicted"/>
<organism evidence="1 2">
    <name type="scientific">Dichomitus squalens</name>
    <dbReference type="NCBI Taxonomy" id="114155"/>
    <lineage>
        <taxon>Eukaryota</taxon>
        <taxon>Fungi</taxon>
        <taxon>Dikarya</taxon>
        <taxon>Basidiomycota</taxon>
        <taxon>Agaricomycotina</taxon>
        <taxon>Agaricomycetes</taxon>
        <taxon>Polyporales</taxon>
        <taxon>Polyporaceae</taxon>
        <taxon>Dichomitus</taxon>
    </lineage>
</organism>
<dbReference type="EMBL" id="ML145129">
    <property type="protein sequence ID" value="TBU58074.1"/>
    <property type="molecule type" value="Genomic_DNA"/>
</dbReference>
<evidence type="ECO:0008006" key="3">
    <source>
        <dbReference type="Google" id="ProtNLM"/>
    </source>
</evidence>
<gene>
    <name evidence="1" type="ORF">BD310DRAFT_501789</name>
</gene>
<dbReference type="Gene3D" id="3.80.10.10">
    <property type="entry name" value="Ribonuclease Inhibitor"/>
    <property type="match status" value="1"/>
</dbReference>
<dbReference type="AlphaFoldDB" id="A0A4Q9PUQ1"/>
<keyword evidence="2" id="KW-1185">Reference proteome</keyword>
<name>A0A4Q9PUQ1_9APHY</name>